<evidence type="ECO:0000313" key="3">
    <source>
        <dbReference type="Proteomes" id="UP000783863"/>
    </source>
</evidence>
<dbReference type="EMBL" id="RKLQ01000002">
    <property type="protein sequence ID" value="MBX0304098.1"/>
    <property type="molecule type" value="Genomic_DNA"/>
</dbReference>
<comment type="caution">
    <text evidence="2">The sequence shown here is derived from an EMBL/GenBank/DDBJ whole genome shotgun (WGS) entry which is preliminary data.</text>
</comment>
<dbReference type="RefSeq" id="WP_220588331.1">
    <property type="nucleotide sequence ID" value="NZ_RKLQ01000002.1"/>
</dbReference>
<sequence>MSGVLRQFWLTVVPLLVGFSAVGLLVLAALFPEQLFAVDSVGYIATAAVALVCLGVLVWQLATGNGSPRDRFQPPQ</sequence>
<protein>
    <submittedName>
        <fullName evidence="2">Uncharacterized protein</fullName>
    </submittedName>
</protein>
<dbReference type="Proteomes" id="UP000783863">
    <property type="component" value="Unassembled WGS sequence"/>
</dbReference>
<feature type="transmembrane region" description="Helical" evidence="1">
    <location>
        <begin position="43"/>
        <end position="62"/>
    </location>
</feature>
<proteinExistence type="predicted"/>
<keyword evidence="1" id="KW-1133">Transmembrane helix</keyword>
<name>A0A8J7YIF1_9EURY</name>
<keyword evidence="1" id="KW-0812">Transmembrane</keyword>
<keyword evidence="3" id="KW-1185">Reference proteome</keyword>
<accession>A0A8J7YIF1</accession>
<evidence type="ECO:0000313" key="2">
    <source>
        <dbReference type="EMBL" id="MBX0304098.1"/>
    </source>
</evidence>
<feature type="transmembrane region" description="Helical" evidence="1">
    <location>
        <begin position="12"/>
        <end position="31"/>
    </location>
</feature>
<reference evidence="2" key="1">
    <citation type="submission" date="2021-06" db="EMBL/GenBank/DDBJ databases">
        <title>Halomicroarcula sp. F24A a new haloarchaeum isolated from saline soil.</title>
        <authorList>
            <person name="Duran-Viseras A."/>
            <person name="Sanchez-Porro C."/>
            <person name="Ventosa A."/>
        </authorList>
    </citation>
    <scope>NUCLEOTIDE SEQUENCE</scope>
    <source>
        <strain evidence="2">F24A</strain>
    </source>
</reference>
<dbReference type="AlphaFoldDB" id="A0A8J7YIF1"/>
<organism evidence="2 3">
    <name type="scientific">Haloarcula salinisoli</name>
    <dbReference type="NCBI Taxonomy" id="2487746"/>
    <lineage>
        <taxon>Archaea</taxon>
        <taxon>Methanobacteriati</taxon>
        <taxon>Methanobacteriota</taxon>
        <taxon>Stenosarchaea group</taxon>
        <taxon>Halobacteria</taxon>
        <taxon>Halobacteriales</taxon>
        <taxon>Haloarculaceae</taxon>
        <taxon>Haloarcula</taxon>
    </lineage>
</organism>
<gene>
    <name evidence="2" type="ORF">EGD98_10510</name>
</gene>
<keyword evidence="1" id="KW-0472">Membrane</keyword>
<evidence type="ECO:0000256" key="1">
    <source>
        <dbReference type="SAM" id="Phobius"/>
    </source>
</evidence>